<keyword evidence="4" id="KW-1185">Reference proteome</keyword>
<feature type="compositionally biased region" description="Low complexity" evidence="1">
    <location>
        <begin position="49"/>
        <end position="63"/>
    </location>
</feature>
<dbReference type="Gene3D" id="1.10.238.10">
    <property type="entry name" value="EF-hand"/>
    <property type="match status" value="1"/>
</dbReference>
<feature type="signal peptide" evidence="2">
    <location>
        <begin position="1"/>
        <end position="21"/>
    </location>
</feature>
<evidence type="ECO:0000313" key="3">
    <source>
        <dbReference type="EMBL" id="CAK0810654.1"/>
    </source>
</evidence>
<feature type="chain" id="PRO_5045432421" description="Calmodulin" evidence="2">
    <location>
        <begin position="22"/>
        <end position="661"/>
    </location>
</feature>
<feature type="region of interest" description="Disordered" evidence="1">
    <location>
        <begin position="35"/>
        <end position="63"/>
    </location>
</feature>
<accession>A0ABN9QZR3</accession>
<evidence type="ECO:0008006" key="5">
    <source>
        <dbReference type="Google" id="ProtNLM"/>
    </source>
</evidence>
<protein>
    <recommendedName>
        <fullName evidence="5">Calmodulin</fullName>
    </recommendedName>
</protein>
<reference evidence="3" key="1">
    <citation type="submission" date="2023-10" db="EMBL/GenBank/DDBJ databases">
        <authorList>
            <person name="Chen Y."/>
            <person name="Shah S."/>
            <person name="Dougan E. K."/>
            <person name="Thang M."/>
            <person name="Chan C."/>
        </authorList>
    </citation>
    <scope>NUCLEOTIDE SEQUENCE [LARGE SCALE GENOMIC DNA]</scope>
</reference>
<feature type="region of interest" description="Disordered" evidence="1">
    <location>
        <begin position="562"/>
        <end position="586"/>
    </location>
</feature>
<gene>
    <name evidence="3" type="ORF">PCOR1329_LOCUS15551</name>
</gene>
<evidence type="ECO:0000256" key="2">
    <source>
        <dbReference type="SAM" id="SignalP"/>
    </source>
</evidence>
<dbReference type="EMBL" id="CAUYUJ010004710">
    <property type="protein sequence ID" value="CAK0810654.1"/>
    <property type="molecule type" value="Genomic_DNA"/>
</dbReference>
<dbReference type="Proteomes" id="UP001189429">
    <property type="component" value="Unassembled WGS sequence"/>
</dbReference>
<name>A0ABN9QZR3_9DINO</name>
<organism evidence="3 4">
    <name type="scientific">Prorocentrum cordatum</name>
    <dbReference type="NCBI Taxonomy" id="2364126"/>
    <lineage>
        <taxon>Eukaryota</taxon>
        <taxon>Sar</taxon>
        <taxon>Alveolata</taxon>
        <taxon>Dinophyceae</taxon>
        <taxon>Prorocentrales</taxon>
        <taxon>Prorocentraceae</taxon>
        <taxon>Prorocentrum</taxon>
    </lineage>
</organism>
<evidence type="ECO:0000313" key="4">
    <source>
        <dbReference type="Proteomes" id="UP001189429"/>
    </source>
</evidence>
<proteinExistence type="predicted"/>
<keyword evidence="2" id="KW-0732">Signal</keyword>
<evidence type="ECO:0000256" key="1">
    <source>
        <dbReference type="SAM" id="MobiDB-lite"/>
    </source>
</evidence>
<sequence length="661" mass="70260">MPGMTQPLVTMALALACGAQADLQLVQVSVYGPAADAPAGEPQERARAAGRPTEAPTPAPTLESGAPCTCDAAGCGVFPYMDLDGDGCLFLGESEKVEQFKGHFDELDADGDGCMTQAECANSSLSDDLPPYPIVGPEETDYGFFLTEGTSVQQQCTTGETRRRRSEVCTECPAGKEDLGDFDQCIGGVYLTGPIEAGADTVFINKDVDESGVVLTVGDTITMSTRNPGHFERLVITGKAGFDDGARLSPEHEVLLRTRGPFFVLDHGVNEGFGQFDAMLSSCSATNGMDLSTAYPCGCGIAICESGYKCDEECGANANNTLIDGYAGTGFGTGGCCIGPPPAVMPTPVPTVAARGDPHLVNLQGEHFDVNHGGEFILLRIPQNAAMPAEVELKATILPEHGKPCTTYITEVEISGSWLKGKVVQVRSYLRSHAQNTTDKFLGLRVLSDGAPAEAPWEKIDQWTDQAYVLASPVAASTTTVTLSKTQWYSRKQVTGGAPNVAGQVEVHLQAGATDESATFVIRQDLPGQEHLNLAVRRLSALGRADVGGLLGFDAHPESLESVTPECQRHRDGLDSGRRGPRFDRPGWRTRWEKVRASRATAHKPGGKMDDNEAAATLTAREQMCVCPNEDLADGENVEGGRIEGVIADFQVGRLAEATWD</sequence>
<feature type="compositionally biased region" description="Basic and acidic residues" evidence="1">
    <location>
        <begin position="567"/>
        <end position="586"/>
    </location>
</feature>
<comment type="caution">
    <text evidence="3">The sequence shown here is derived from an EMBL/GenBank/DDBJ whole genome shotgun (WGS) entry which is preliminary data.</text>
</comment>